<proteinExistence type="predicted"/>
<protein>
    <recommendedName>
        <fullName evidence="3">Translation elongation factor-like protein</fullName>
    </recommendedName>
</protein>
<dbReference type="SUPFAM" id="SSF50447">
    <property type="entry name" value="Translation proteins"/>
    <property type="match status" value="1"/>
</dbReference>
<reference evidence="1 2" key="1">
    <citation type="journal article" date="2016" name="Nat. Commun.">
        <title>Thousands of microbial genomes shed light on interconnected biogeochemical processes in an aquifer system.</title>
        <authorList>
            <person name="Anantharaman K."/>
            <person name="Brown C.T."/>
            <person name="Hug L.A."/>
            <person name="Sharon I."/>
            <person name="Castelle C.J."/>
            <person name="Probst A.J."/>
            <person name="Thomas B.C."/>
            <person name="Singh A."/>
            <person name="Wilkins M.J."/>
            <person name="Karaoz U."/>
            <person name="Brodie E.L."/>
            <person name="Williams K.H."/>
            <person name="Hubbard S.S."/>
            <person name="Banfield J.F."/>
        </authorList>
    </citation>
    <scope>NUCLEOTIDE SEQUENCE [LARGE SCALE GENOMIC DNA]</scope>
</reference>
<evidence type="ECO:0000313" key="1">
    <source>
        <dbReference type="EMBL" id="OGN08019.1"/>
    </source>
</evidence>
<gene>
    <name evidence="1" type="ORF">A2750_00915</name>
</gene>
<evidence type="ECO:0000313" key="2">
    <source>
        <dbReference type="Proteomes" id="UP000178023"/>
    </source>
</evidence>
<dbReference type="InterPro" id="IPR009000">
    <property type="entry name" value="Transl_B-barrel_sf"/>
</dbReference>
<organism evidence="1 2">
    <name type="scientific">Candidatus Yanofskybacteria bacterium RIFCSPHIGHO2_01_FULL_45_42</name>
    <dbReference type="NCBI Taxonomy" id="1802671"/>
    <lineage>
        <taxon>Bacteria</taxon>
        <taxon>Candidatus Yanofskyibacteriota</taxon>
    </lineage>
</organism>
<name>A0A1F8F6Y5_9BACT</name>
<comment type="caution">
    <text evidence="1">The sequence shown here is derived from an EMBL/GenBank/DDBJ whole genome shotgun (WGS) entry which is preliminary data.</text>
</comment>
<sequence length="82" mass="9113">MEKEIGKVTHWYDKIRVAVVRLSGDLKVGEQVKVKHGDAEFTTAIESMQLDHKDVSSAKEGDEIAVKLSQKAKEGSVIFLTE</sequence>
<dbReference type="Gene3D" id="2.40.30.10">
    <property type="entry name" value="Translation factors"/>
    <property type="match status" value="1"/>
</dbReference>
<accession>A0A1F8F6Y5</accession>
<dbReference type="AlphaFoldDB" id="A0A1F8F6Y5"/>
<dbReference type="Proteomes" id="UP000178023">
    <property type="component" value="Unassembled WGS sequence"/>
</dbReference>
<dbReference type="EMBL" id="MGJL01000012">
    <property type="protein sequence ID" value="OGN08019.1"/>
    <property type="molecule type" value="Genomic_DNA"/>
</dbReference>
<evidence type="ECO:0008006" key="3">
    <source>
        <dbReference type="Google" id="ProtNLM"/>
    </source>
</evidence>